<dbReference type="Proteomes" id="UP001303373">
    <property type="component" value="Chromosome 1"/>
</dbReference>
<dbReference type="EMBL" id="CP138580">
    <property type="protein sequence ID" value="WPG97742.1"/>
    <property type="molecule type" value="Genomic_DNA"/>
</dbReference>
<protein>
    <submittedName>
        <fullName evidence="2">Uncharacterized protein</fullName>
    </submittedName>
</protein>
<reference evidence="2 3" key="1">
    <citation type="submission" date="2023-11" db="EMBL/GenBank/DDBJ databases">
        <title>An acidophilic fungus is an integral part of prey digestion in a carnivorous sundew plant.</title>
        <authorList>
            <person name="Tsai I.J."/>
        </authorList>
    </citation>
    <scope>NUCLEOTIDE SEQUENCE [LARGE SCALE GENOMIC DNA]</scope>
    <source>
        <strain evidence="2">169a</strain>
    </source>
</reference>
<evidence type="ECO:0000313" key="3">
    <source>
        <dbReference type="Proteomes" id="UP001303373"/>
    </source>
</evidence>
<feature type="region of interest" description="Disordered" evidence="1">
    <location>
        <begin position="432"/>
        <end position="454"/>
    </location>
</feature>
<accession>A0AAQ3M0F5</accession>
<sequence length="454" mass="50231">MSLGRLTARIFLTDGNKIHYGSNDPVTGHVAVRYSGASIFGQTNAERGHLFGPLRIRMSLIGSLKILFRTSGTLSDDYKSCKTILNASETAVHDGSFQILDGETLEFPFALTFPTHLPQSELTRPKTHVDENGGRRVIHGREQTQADELPPSFKILNTSTSGATRREMSIEYILELAVDMPGIPIDILIGPYKSRIQYERPKIKELPQANDNYLSSQVNIISDKLGTKVEERGGFANRAKLFFTPSEDKQLRFEIYCTSIPDEVYLGQILTFQIGIKINREKSTVDVVPEIIISAFNVRVIAYTRIEAGKQITPKEKPTDVHVAKTLAGEVSPPGPFTKETDYTKMARTTEPISDIPSSFSMSDLTRFYKLRVEIEVSVGGQSRNARSDFPVVVHPPLDPHRQSNGSNAAGPSHPVDYHEQLPAYADVIADGAPPQLADDEPAYINGVGTFETR</sequence>
<organism evidence="2 3">
    <name type="scientific">Acrodontium crateriforme</name>
    <dbReference type="NCBI Taxonomy" id="150365"/>
    <lineage>
        <taxon>Eukaryota</taxon>
        <taxon>Fungi</taxon>
        <taxon>Dikarya</taxon>
        <taxon>Ascomycota</taxon>
        <taxon>Pezizomycotina</taxon>
        <taxon>Dothideomycetes</taxon>
        <taxon>Dothideomycetidae</taxon>
        <taxon>Mycosphaerellales</taxon>
        <taxon>Teratosphaeriaceae</taxon>
        <taxon>Acrodontium</taxon>
    </lineage>
</organism>
<evidence type="ECO:0000256" key="1">
    <source>
        <dbReference type="SAM" id="MobiDB-lite"/>
    </source>
</evidence>
<name>A0AAQ3M0F5_9PEZI</name>
<feature type="region of interest" description="Disordered" evidence="1">
    <location>
        <begin position="387"/>
        <end position="417"/>
    </location>
</feature>
<gene>
    <name evidence="2" type="ORF">R9X50_00052300</name>
</gene>
<dbReference type="AlphaFoldDB" id="A0AAQ3M0F5"/>
<keyword evidence="3" id="KW-1185">Reference proteome</keyword>
<evidence type="ECO:0000313" key="2">
    <source>
        <dbReference type="EMBL" id="WPG97742.1"/>
    </source>
</evidence>
<proteinExistence type="predicted"/>